<feature type="domain" description="Major facilitator superfamily (MFS) profile" evidence="7">
    <location>
        <begin position="576"/>
        <end position="976"/>
    </location>
</feature>
<reference evidence="9" key="1">
    <citation type="submission" date="2016-10" db="EMBL/GenBank/DDBJ databases">
        <authorList>
            <person name="Varghese N."/>
            <person name="Submissions S."/>
        </authorList>
    </citation>
    <scope>NUCLEOTIDE SEQUENCE [LARGE SCALE GENOMIC DNA]</scope>
    <source>
        <strain evidence="9">CGMCC 1.10971</strain>
    </source>
</reference>
<sequence length="987" mass="107573">MKTSSKALVCSVLLMMVVMSLIVIMSLFQFHTTLTQLIQSKLTVVSENIVDSVEGAIDLGLSLPELNNANALIVRGKKSDPQINVIDIFVPSGEILFSTAPQHIGKIIIPDVLAAQRRSTERTWGIDNETEFVSGMTLTDSIGQAIAGVVLTYSKTGFSNKVSDFTESLLLSAFIATTLFVGFVYFGIRLCFRDLDQYMERVNDRMKSGYSEPSEVNVMPLLYSLADTLPDPRVIEQKIKASVHQMEQAYIQINAIDRDVAKAEKQQLKDKAKKQPAITKTQTESGYGNRLIQRLIILSIIMALCSMTVAGLALRDFNRLLTPELGYKARMIGRTVEADLTRALSYGIPFDQIYGANSYLKGVVNDHDELIYTAITRPDGTSLYQGGVIDDSTLISLGNATLTIKNKGVDEVIELDGTFDHIIPIKTVAGTIIGNVHVGIDGKFVQRQLDDIFFDIVVILLSAVLVTFEIMLAMVLMYGTAPIQQLNLLLDRLSQGDFSHVIVMHTRCAISRTVNRLARDSQALHKAYWSACFRTGDSAASNRSALSLIEMSPRLDDIGTRFGLSINGPIPLRQAVPSDIRLPLFLFAFAEELQKSFLPLFVRELYTPVSWLNEPIIISLPITVYLAVLAIAAPLAGGWAERYGCRRLFLAGLIPSVAGFIGCSLASSITELVVWRGVTALGYAMITIGCQDYVIAHSNAHRWRKNMVLFIGIIMSATMCGTAIGGILADRLGYQTVFVLAAMVALFAGITAAYSLIDNSQSKANVKMGDQGTHLKGRLRATLAVLSNVRFVLFLLCIAIPANVLIAAYLWYLVPLYLSDLGASASEIARVIMLYYLLIIVVGPITTRLADRSESLALCVGLGSFLSSIGLVIFNDWQSTWAVVISVTIIGLTHALTKGAQIPLALTICSAEIDAVGRTTVLGFLRFFERIGSVLGILVSAMIIAHYGYAVSIGLTGALVSGAALLFLVMHLADNKKRAKAHLGEQQ</sequence>
<dbReference type="PROSITE" id="PS50850">
    <property type="entry name" value="MFS"/>
    <property type="match status" value="1"/>
</dbReference>
<keyword evidence="3 6" id="KW-0812">Transmembrane</keyword>
<feature type="transmembrane region" description="Helical" evidence="6">
    <location>
        <begin position="616"/>
        <end position="636"/>
    </location>
</feature>
<protein>
    <submittedName>
        <fullName evidence="8">Predicted arabinose efflux permease, MFS family</fullName>
    </submittedName>
</protein>
<feature type="transmembrane region" description="Helical" evidence="6">
    <location>
        <begin position="295"/>
        <end position="314"/>
    </location>
</feature>
<dbReference type="Proteomes" id="UP000198623">
    <property type="component" value="Unassembled WGS sequence"/>
</dbReference>
<dbReference type="InterPro" id="IPR036259">
    <property type="entry name" value="MFS_trans_sf"/>
</dbReference>
<accession>A0A1I2QUU9</accession>
<evidence type="ECO:0000256" key="2">
    <source>
        <dbReference type="ARBA" id="ARBA00022448"/>
    </source>
</evidence>
<dbReference type="InterPro" id="IPR011701">
    <property type="entry name" value="MFS"/>
</dbReference>
<dbReference type="PANTHER" id="PTHR23506:SF23">
    <property type="entry name" value="GH10249P"/>
    <property type="match status" value="1"/>
</dbReference>
<feature type="transmembrane region" description="Helical" evidence="6">
    <location>
        <begin position="880"/>
        <end position="897"/>
    </location>
</feature>
<dbReference type="STRING" id="1045558.SAMN05216175_105103"/>
<keyword evidence="2" id="KW-0813">Transport</keyword>
<feature type="transmembrane region" description="Helical" evidence="6">
    <location>
        <begin position="927"/>
        <end position="947"/>
    </location>
</feature>
<evidence type="ECO:0000259" key="7">
    <source>
        <dbReference type="PROSITE" id="PS50850"/>
    </source>
</evidence>
<dbReference type="EMBL" id="FOOU01000005">
    <property type="protein sequence ID" value="SFG31039.1"/>
    <property type="molecule type" value="Genomic_DNA"/>
</dbReference>
<dbReference type="GO" id="GO:0016020">
    <property type="term" value="C:membrane"/>
    <property type="evidence" value="ECO:0007669"/>
    <property type="project" value="UniProtKB-SubCell"/>
</dbReference>
<dbReference type="CDD" id="cd17325">
    <property type="entry name" value="MFS_MdtG_SLC18_like"/>
    <property type="match status" value="1"/>
</dbReference>
<dbReference type="RefSeq" id="WP_177201132.1">
    <property type="nucleotide sequence ID" value="NZ_FOOU01000005.1"/>
</dbReference>
<evidence type="ECO:0000313" key="9">
    <source>
        <dbReference type="Proteomes" id="UP000198623"/>
    </source>
</evidence>
<evidence type="ECO:0000256" key="3">
    <source>
        <dbReference type="ARBA" id="ARBA00022692"/>
    </source>
</evidence>
<comment type="subcellular location">
    <subcellularLocation>
        <location evidence="1">Membrane</location>
        <topology evidence="1">Multi-pass membrane protein</topology>
    </subcellularLocation>
</comment>
<feature type="transmembrane region" description="Helical" evidence="6">
    <location>
        <begin position="707"/>
        <end position="728"/>
    </location>
</feature>
<feature type="transmembrane region" description="Helical" evidence="6">
    <location>
        <begin position="648"/>
        <end position="667"/>
    </location>
</feature>
<feature type="transmembrane region" description="Helical" evidence="6">
    <location>
        <begin position="832"/>
        <end position="849"/>
    </location>
</feature>
<dbReference type="PANTHER" id="PTHR23506">
    <property type="entry name" value="GH10249P"/>
    <property type="match status" value="1"/>
</dbReference>
<dbReference type="GO" id="GO:0022857">
    <property type="term" value="F:transmembrane transporter activity"/>
    <property type="evidence" value="ECO:0007669"/>
    <property type="project" value="InterPro"/>
</dbReference>
<proteinExistence type="predicted"/>
<feature type="transmembrane region" description="Helical" evidence="6">
    <location>
        <begin position="734"/>
        <end position="757"/>
    </location>
</feature>
<dbReference type="AlphaFoldDB" id="A0A1I2QUU9"/>
<feature type="transmembrane region" description="Helical" evidence="6">
    <location>
        <begin position="791"/>
        <end position="812"/>
    </location>
</feature>
<feature type="transmembrane region" description="Helical" evidence="6">
    <location>
        <begin position="452"/>
        <end position="478"/>
    </location>
</feature>
<feature type="transmembrane region" description="Helical" evidence="6">
    <location>
        <begin position="7"/>
        <end position="28"/>
    </location>
</feature>
<dbReference type="InterPro" id="IPR050930">
    <property type="entry name" value="MFS_Vesicular_Transporter"/>
</dbReference>
<feature type="transmembrane region" description="Helical" evidence="6">
    <location>
        <begin position="169"/>
        <end position="192"/>
    </location>
</feature>
<evidence type="ECO:0000256" key="1">
    <source>
        <dbReference type="ARBA" id="ARBA00004141"/>
    </source>
</evidence>
<keyword evidence="5 6" id="KW-0472">Membrane</keyword>
<name>A0A1I2QUU9_9GAMM</name>
<keyword evidence="4 6" id="KW-1133">Transmembrane helix</keyword>
<dbReference type="SUPFAM" id="SSF103473">
    <property type="entry name" value="MFS general substrate transporter"/>
    <property type="match status" value="1"/>
</dbReference>
<dbReference type="Pfam" id="PF07690">
    <property type="entry name" value="MFS_1"/>
    <property type="match status" value="1"/>
</dbReference>
<evidence type="ECO:0000256" key="6">
    <source>
        <dbReference type="SAM" id="Phobius"/>
    </source>
</evidence>
<gene>
    <name evidence="8" type="ORF">SAMN05216175_105103</name>
</gene>
<evidence type="ECO:0000256" key="4">
    <source>
        <dbReference type="ARBA" id="ARBA00022989"/>
    </source>
</evidence>
<feature type="transmembrane region" description="Helical" evidence="6">
    <location>
        <begin position="856"/>
        <end position="874"/>
    </location>
</feature>
<evidence type="ECO:0000313" key="8">
    <source>
        <dbReference type="EMBL" id="SFG31039.1"/>
    </source>
</evidence>
<feature type="transmembrane region" description="Helical" evidence="6">
    <location>
        <begin position="953"/>
        <end position="973"/>
    </location>
</feature>
<keyword evidence="9" id="KW-1185">Reference proteome</keyword>
<evidence type="ECO:0000256" key="5">
    <source>
        <dbReference type="ARBA" id="ARBA00023136"/>
    </source>
</evidence>
<dbReference type="InterPro" id="IPR020846">
    <property type="entry name" value="MFS_dom"/>
</dbReference>
<dbReference type="Gene3D" id="1.20.1250.20">
    <property type="entry name" value="MFS general substrate transporter like domains"/>
    <property type="match status" value="1"/>
</dbReference>
<organism evidence="8 9">
    <name type="scientific">Neptunomonas qingdaonensis</name>
    <dbReference type="NCBI Taxonomy" id="1045558"/>
    <lineage>
        <taxon>Bacteria</taxon>
        <taxon>Pseudomonadati</taxon>
        <taxon>Pseudomonadota</taxon>
        <taxon>Gammaproteobacteria</taxon>
        <taxon>Oceanospirillales</taxon>
        <taxon>Oceanospirillaceae</taxon>
        <taxon>Neptunomonas</taxon>
    </lineage>
</organism>